<feature type="compositionally biased region" description="Polar residues" evidence="1">
    <location>
        <begin position="92"/>
        <end position="116"/>
    </location>
</feature>
<accession>U4PKV1</accession>
<feature type="region of interest" description="Disordered" evidence="1">
    <location>
        <begin position="83"/>
        <end position="116"/>
    </location>
</feature>
<reference evidence="3" key="2">
    <citation type="submission" date="2009-08" db="EMBL/GenBank/DDBJ databases">
        <authorList>
            <person name="Shrivastava S."/>
            <person name="Brinkac L.M."/>
            <person name="Dodson R.J."/>
            <person name="Harkins D.M."/>
            <person name="Durkin A.S."/>
            <person name="Sutton G."/>
        </authorList>
    </citation>
    <scope>NUCLEOTIDE SEQUENCE</scope>
    <source>
        <strain evidence="3">Eklund 17B</strain>
    </source>
</reference>
<keyword evidence="2" id="KW-0732">Signal</keyword>
<dbReference type="AlphaFoldDB" id="B2TRC0"/>
<protein>
    <recommendedName>
        <fullName evidence="4">DUF2680 domain-containing protein</fullName>
    </recommendedName>
</protein>
<dbReference type="EMBL" id="CP001056">
    <property type="protein sequence ID" value="ACD23186.1"/>
    <property type="molecule type" value="Genomic_DNA"/>
</dbReference>
<evidence type="ECO:0000256" key="2">
    <source>
        <dbReference type="SAM" id="SignalP"/>
    </source>
</evidence>
<evidence type="ECO:0008006" key="4">
    <source>
        <dbReference type="Google" id="ProtNLM"/>
    </source>
</evidence>
<evidence type="ECO:0000256" key="1">
    <source>
        <dbReference type="SAM" id="MobiDB-lite"/>
    </source>
</evidence>
<dbReference type="PATRIC" id="fig|935198.13.peg.3474"/>
<accession>B2TRC0</accession>
<organism evidence="3">
    <name type="scientific">Clostridium botulinum (strain Eklund 17B / Type B)</name>
    <dbReference type="NCBI Taxonomy" id="935198"/>
    <lineage>
        <taxon>Bacteria</taxon>
        <taxon>Bacillati</taxon>
        <taxon>Bacillota</taxon>
        <taxon>Clostridia</taxon>
        <taxon>Eubacteriales</taxon>
        <taxon>Clostridiaceae</taxon>
        <taxon>Clostridium</taxon>
    </lineage>
</organism>
<proteinExistence type="predicted"/>
<feature type="chain" id="PRO_5039196600" description="DUF2680 domain-containing protein" evidence="2">
    <location>
        <begin position="23"/>
        <end position="138"/>
    </location>
</feature>
<dbReference type="HOGENOM" id="CLU_1851613_0_0_9"/>
<reference evidence="3" key="1">
    <citation type="submission" date="2009-06" db="EMBL/GenBank/DDBJ databases">
        <authorList>
            <consortium name="US DOE Joint Genome Institute (JGI-PGF)"/>
            <person name="Lucas S."/>
            <person name="Copeland A."/>
            <person name="Lapidus A."/>
            <person name="Glavina del Rio T."/>
            <person name="Dalin E."/>
            <person name="Tice H."/>
            <person name="Bruce D."/>
            <person name="Goodwin L."/>
            <person name="Pitluck S."/>
            <person name="Kyrpides N."/>
            <person name="Mavromatis K."/>
            <person name="Ivanova N."/>
            <person name="Saunders E."/>
            <person name="Brettin T."/>
            <person name="Detter J.C."/>
            <person name="Han C."/>
            <person name="Larimer F."/>
            <person name="Land M."/>
            <person name="Hauser L."/>
            <person name="Markowitz V."/>
            <person name="Cheng J.-F."/>
            <person name="Hugenholtz P."/>
            <person name="Woyke T."/>
            <person name="Wu D."/>
            <person name="Gronow S."/>
            <person name="Klenk H.-P."/>
            <person name="Eisen J.A."/>
        </authorList>
    </citation>
    <scope>NUCLEOTIDE SEQUENCE</scope>
    <source>
        <strain evidence="3">Eklund 17B</strain>
    </source>
</reference>
<sequence>MKKSILTLVLVGALTISGSVFAFADEISTTSDYKSNGTTGVQTLMDKGLSFEEAKSEMLNIKFERVGKAVENGNITAERGEEIKEEMRTKSETCTTPGENKTNEQGAGLNKASNNSGKFQFGKGKGLGMKNGLCLNNQ</sequence>
<dbReference type="KEGG" id="cbk:CLL_A3541"/>
<gene>
    <name evidence="3" type="ordered locus">CLL_A3541</name>
</gene>
<feature type="signal peptide" evidence="2">
    <location>
        <begin position="1"/>
        <end position="22"/>
    </location>
</feature>
<name>B2TRC0_CLOBB</name>
<evidence type="ECO:0000313" key="3">
    <source>
        <dbReference type="EMBL" id="ACD23186.1"/>
    </source>
</evidence>